<dbReference type="PANTHER" id="PTHR13379">
    <property type="entry name" value="UNCHARACTERIZED DUF1308"/>
    <property type="match status" value="1"/>
</dbReference>
<dbReference type="EMBL" id="QNGE01005743">
    <property type="protein sequence ID" value="KAA3671827.1"/>
    <property type="molecule type" value="Genomic_DNA"/>
</dbReference>
<evidence type="ECO:0000313" key="2">
    <source>
        <dbReference type="Proteomes" id="UP000324629"/>
    </source>
</evidence>
<name>A0A5J4N8N6_9TREM</name>
<protein>
    <submittedName>
        <fullName evidence="1">Uncharacterized protein</fullName>
    </submittedName>
</protein>
<proteinExistence type="predicted"/>
<accession>A0A5J4N8N6</accession>
<comment type="caution">
    <text evidence="1">The sequence shown here is derived from an EMBL/GenBank/DDBJ whole genome shotgun (WGS) entry which is preliminary data.</text>
</comment>
<dbReference type="PANTHER" id="PTHR13379:SF0">
    <property type="entry name" value="UPF0415 PROTEIN C7ORF25"/>
    <property type="match status" value="1"/>
</dbReference>
<sequence length="459" mass="51611">METPVLTFLQDLVEEVEQFVPPVPGKNKLIRAIRKEIHTFGLIPSDLKEKASACSNFPHFKLITRLARVYGERVVGLLCRYRMPPSTDFTTGHSQSVSSTLDREVSSEVCPADVDDQLFKLTVHTGSIVVDLICVQQRWEFDRMDFHKPNDDTISLPGNADDTDAWAPALWIKAVSRNADRLNAAWRGDASQPAACLYQQVRDLVSTASWYQRGQPAGYIQVLVHWLPSSNECLSDLDADLVYHLTQVLGVPVLTTDQPWCDLKSRSIPIPRELQSPVQLAKVLSLKRFMLPPGVLRPFALKLDQHTSVERSAVAQQLMHVVTETLTGSTTLMALQDLDSASEVHTPLEAVLSRCKLMSSPEVYERLDELPRINLDVSAMVAMVSELSQFLPQNHSSPATSDDIFRLLRSEQRRVQLLQQPRFACASLDWLLESEAQRAVMLMLENYLRGRLKFILVGS</sequence>
<dbReference type="AlphaFoldDB" id="A0A5J4N8N6"/>
<organism evidence="1 2">
    <name type="scientific">Paragonimus westermani</name>
    <dbReference type="NCBI Taxonomy" id="34504"/>
    <lineage>
        <taxon>Eukaryota</taxon>
        <taxon>Metazoa</taxon>
        <taxon>Spiralia</taxon>
        <taxon>Lophotrochozoa</taxon>
        <taxon>Platyhelminthes</taxon>
        <taxon>Trematoda</taxon>
        <taxon>Digenea</taxon>
        <taxon>Plagiorchiida</taxon>
        <taxon>Troglotremata</taxon>
        <taxon>Troglotrematidae</taxon>
        <taxon>Paragonimus</taxon>
    </lineage>
</organism>
<evidence type="ECO:0000313" key="1">
    <source>
        <dbReference type="EMBL" id="KAA3671827.1"/>
    </source>
</evidence>
<keyword evidence="2" id="KW-1185">Reference proteome</keyword>
<dbReference type="Proteomes" id="UP000324629">
    <property type="component" value="Unassembled WGS sequence"/>
</dbReference>
<gene>
    <name evidence="1" type="ORF">DEA37_0006462</name>
</gene>
<reference evidence="1 2" key="1">
    <citation type="journal article" date="2019" name="Gigascience">
        <title>Whole-genome sequence of the oriental lung fluke Paragonimus westermani.</title>
        <authorList>
            <person name="Oey H."/>
            <person name="Zakrzewski M."/>
            <person name="Narain K."/>
            <person name="Devi K.R."/>
            <person name="Agatsuma T."/>
            <person name="Nawaratna S."/>
            <person name="Gobert G.N."/>
            <person name="Jones M.K."/>
            <person name="Ragan M.A."/>
            <person name="McManus D.P."/>
            <person name="Krause L."/>
        </authorList>
    </citation>
    <scope>NUCLEOTIDE SEQUENCE [LARGE SCALE GENOMIC DNA]</scope>
    <source>
        <strain evidence="1 2">IND2009</strain>
    </source>
</reference>